<dbReference type="Gene3D" id="3.40.50.300">
    <property type="entry name" value="P-loop containing nucleotide triphosphate hydrolases"/>
    <property type="match status" value="1"/>
</dbReference>
<dbReference type="PANTHER" id="PTHR40396">
    <property type="entry name" value="ATPASE-LIKE PROTEIN"/>
    <property type="match status" value="1"/>
</dbReference>
<feature type="domain" description="ATPase AAA-type core" evidence="1">
    <location>
        <begin position="47"/>
        <end position="367"/>
    </location>
</feature>
<dbReference type="AlphaFoldDB" id="A0A9E8CPB7"/>
<dbReference type="EMBL" id="CP102774">
    <property type="protein sequence ID" value="UZF86999.1"/>
    <property type="molecule type" value="Genomic_DNA"/>
</dbReference>
<dbReference type="SUPFAM" id="SSF52540">
    <property type="entry name" value="P-loop containing nucleoside triphosphate hydrolases"/>
    <property type="match status" value="1"/>
</dbReference>
<reference evidence="2" key="1">
    <citation type="submission" date="2022-08" db="EMBL/GenBank/DDBJ databases">
        <title>Complete Genome Sequences of 2 Bosea sp. soil isolates.</title>
        <authorList>
            <person name="Alvarez Arevalo M."/>
            <person name="Sterndorff E.B."/>
            <person name="Faurdal D."/>
            <person name="Joergensen T.S."/>
            <person name="Weber T."/>
        </authorList>
    </citation>
    <scope>NUCLEOTIDE SEQUENCE</scope>
    <source>
        <strain evidence="2">NBC_00436</strain>
    </source>
</reference>
<dbReference type="PANTHER" id="PTHR40396:SF1">
    <property type="entry name" value="ATPASE AAA-TYPE CORE DOMAIN-CONTAINING PROTEIN"/>
    <property type="match status" value="1"/>
</dbReference>
<dbReference type="Pfam" id="PF13304">
    <property type="entry name" value="AAA_21"/>
    <property type="match status" value="1"/>
</dbReference>
<proteinExistence type="predicted"/>
<evidence type="ECO:0000259" key="1">
    <source>
        <dbReference type="Pfam" id="PF13304"/>
    </source>
</evidence>
<protein>
    <submittedName>
        <fullName evidence="2">ATP-binding protein</fullName>
    </submittedName>
</protein>
<organism evidence="2">
    <name type="scientific">Bosea sp. NBC_00436</name>
    <dbReference type="NCBI Taxonomy" id="2969620"/>
    <lineage>
        <taxon>Bacteria</taxon>
        <taxon>Pseudomonadati</taxon>
        <taxon>Pseudomonadota</taxon>
        <taxon>Alphaproteobacteria</taxon>
        <taxon>Hyphomicrobiales</taxon>
        <taxon>Boseaceae</taxon>
        <taxon>Bosea</taxon>
    </lineage>
</organism>
<dbReference type="GO" id="GO:0005524">
    <property type="term" value="F:ATP binding"/>
    <property type="evidence" value="ECO:0007669"/>
    <property type="project" value="UniProtKB-KW"/>
</dbReference>
<dbReference type="GO" id="GO:0016887">
    <property type="term" value="F:ATP hydrolysis activity"/>
    <property type="evidence" value="ECO:0007669"/>
    <property type="project" value="InterPro"/>
</dbReference>
<name>A0A9E8CPB7_9HYPH</name>
<keyword evidence="2" id="KW-0547">Nucleotide-binding</keyword>
<dbReference type="InterPro" id="IPR027417">
    <property type="entry name" value="P-loop_NTPase"/>
</dbReference>
<sequence>MLLRFAVSNCRSIYEQQELSLVASKLKGPTDHLFDVPNLPDIKALPVAMIYGANASGKTSLVKAFSFMRSAILFSHSRRPPKGGVPRRPFALAPDATERPTAVEADFLANGIRYQYGFEANDTTFLQEWLYSYPDGKRRKLFERAGDKVEFGPSFRGHKKIFVDLMRENSLFLSTATQNSHPELSSIYRYFGRMNYVGPSLPSITSINNAFKIEEPDQRSINFLNRLGTGITGFRKSESEIPDFVRLITKEFAGIAKKHLPEQSGLSDDGDEQIEEKSISIELSHKCTDGSVKYFNLDQESSGTRRLIVMMNRIFNSLDNGTPILIDELDASLHTHAALEIVKLFSNKNTNPHNSQLIATTHDTNLLGAPFLRRDQIWFVEKNEIGASIVFPLSDIRSRQEDDFERGYLEGRYGATPPTLSSNNS</sequence>
<accession>A0A9E8CPB7</accession>
<keyword evidence="2" id="KW-0067">ATP-binding</keyword>
<dbReference type="InterPro" id="IPR003959">
    <property type="entry name" value="ATPase_AAA_core"/>
</dbReference>
<evidence type="ECO:0000313" key="2">
    <source>
        <dbReference type="EMBL" id="UZF86999.1"/>
    </source>
</evidence>
<gene>
    <name evidence="2" type="ORF">NWE54_25140</name>
</gene>